<dbReference type="PANTHER" id="PTHR30537:SF5">
    <property type="entry name" value="HTH-TYPE TRANSCRIPTIONAL ACTIVATOR TTDR-RELATED"/>
    <property type="match status" value="1"/>
</dbReference>
<evidence type="ECO:0000256" key="5">
    <source>
        <dbReference type="SAM" id="MobiDB-lite"/>
    </source>
</evidence>
<sequence>MDVEPNDLLLFARIVEAGSFSRAAERVQLPKSTVSRRMALLEQRLGERLLQRTTRKLMVTEFGASLLEHARQVVEQVEAAGALAQHRQQAPSGKLRMSVPGDFANSSLHEVVARFIARYPNVSLEMDLSPRRVDLIAENFDIAIRMGDLPDDASLNARPINLEYFGLYASPGYLARHGLPEHPDDLLRHDLLCLLGRHGGATPWVLTRGKVRWERPLGARLTANSPDLLARIASRGAGIAGSSQTFAAPYLKTGELVRVLPEWDLPTASGWAVFPGRRLMPAKTRAFLDLMEEVCRERGQDHARAGISGDDSPSSRPGAPDAPAPSRG</sequence>
<comment type="similarity">
    <text evidence="1">Belongs to the LysR transcriptional regulatory family.</text>
</comment>
<dbReference type="PANTHER" id="PTHR30537">
    <property type="entry name" value="HTH-TYPE TRANSCRIPTIONAL REGULATOR"/>
    <property type="match status" value="1"/>
</dbReference>
<accession>A0ABV6FE91</accession>
<gene>
    <name evidence="7" type="ORF">ACFFJK_07110</name>
</gene>
<dbReference type="Pfam" id="PF03466">
    <property type="entry name" value="LysR_substrate"/>
    <property type="match status" value="1"/>
</dbReference>
<protein>
    <submittedName>
        <fullName evidence="7">LysR substrate-binding domain-containing protein</fullName>
    </submittedName>
</protein>
<dbReference type="Gene3D" id="3.40.190.290">
    <property type="match status" value="1"/>
</dbReference>
<evidence type="ECO:0000313" key="8">
    <source>
        <dbReference type="Proteomes" id="UP001589773"/>
    </source>
</evidence>
<dbReference type="InterPro" id="IPR000847">
    <property type="entry name" value="LysR_HTH_N"/>
</dbReference>
<keyword evidence="8" id="KW-1185">Reference proteome</keyword>
<dbReference type="PROSITE" id="PS50931">
    <property type="entry name" value="HTH_LYSR"/>
    <property type="match status" value="1"/>
</dbReference>
<dbReference type="InterPro" id="IPR036390">
    <property type="entry name" value="WH_DNA-bd_sf"/>
</dbReference>
<dbReference type="RefSeq" id="WP_379678484.1">
    <property type="nucleotide sequence ID" value="NZ_JBHLWP010000009.1"/>
</dbReference>
<reference evidence="7 8" key="1">
    <citation type="submission" date="2024-09" db="EMBL/GenBank/DDBJ databases">
        <authorList>
            <person name="Sun Q."/>
            <person name="Mori K."/>
        </authorList>
    </citation>
    <scope>NUCLEOTIDE SEQUENCE [LARGE SCALE GENOMIC DNA]</scope>
    <source>
        <strain evidence="7 8">CCM 7792</strain>
    </source>
</reference>
<feature type="region of interest" description="Disordered" evidence="5">
    <location>
        <begin position="299"/>
        <end position="328"/>
    </location>
</feature>
<keyword evidence="3" id="KW-0238">DNA-binding</keyword>
<keyword evidence="2" id="KW-0805">Transcription regulation</keyword>
<dbReference type="Gene3D" id="1.10.10.10">
    <property type="entry name" value="Winged helix-like DNA-binding domain superfamily/Winged helix DNA-binding domain"/>
    <property type="match status" value="1"/>
</dbReference>
<evidence type="ECO:0000313" key="7">
    <source>
        <dbReference type="EMBL" id="MFC0251654.1"/>
    </source>
</evidence>
<dbReference type="EMBL" id="JBHLWP010000009">
    <property type="protein sequence ID" value="MFC0251654.1"/>
    <property type="molecule type" value="Genomic_DNA"/>
</dbReference>
<evidence type="ECO:0000256" key="3">
    <source>
        <dbReference type="ARBA" id="ARBA00023125"/>
    </source>
</evidence>
<organism evidence="7 8">
    <name type="scientific">Massilia consociata</name>
    <dbReference type="NCBI Taxonomy" id="760117"/>
    <lineage>
        <taxon>Bacteria</taxon>
        <taxon>Pseudomonadati</taxon>
        <taxon>Pseudomonadota</taxon>
        <taxon>Betaproteobacteria</taxon>
        <taxon>Burkholderiales</taxon>
        <taxon>Oxalobacteraceae</taxon>
        <taxon>Telluria group</taxon>
        <taxon>Massilia</taxon>
    </lineage>
</organism>
<dbReference type="InterPro" id="IPR058163">
    <property type="entry name" value="LysR-type_TF_proteobact-type"/>
</dbReference>
<name>A0ABV6FE91_9BURK</name>
<evidence type="ECO:0000256" key="4">
    <source>
        <dbReference type="ARBA" id="ARBA00023163"/>
    </source>
</evidence>
<dbReference type="SUPFAM" id="SSF46785">
    <property type="entry name" value="Winged helix' DNA-binding domain"/>
    <property type="match status" value="1"/>
</dbReference>
<dbReference type="InterPro" id="IPR005119">
    <property type="entry name" value="LysR_subst-bd"/>
</dbReference>
<proteinExistence type="inferred from homology"/>
<evidence type="ECO:0000256" key="1">
    <source>
        <dbReference type="ARBA" id="ARBA00009437"/>
    </source>
</evidence>
<feature type="domain" description="HTH lysR-type" evidence="6">
    <location>
        <begin position="3"/>
        <end position="60"/>
    </location>
</feature>
<evidence type="ECO:0000256" key="2">
    <source>
        <dbReference type="ARBA" id="ARBA00023015"/>
    </source>
</evidence>
<evidence type="ECO:0000259" key="6">
    <source>
        <dbReference type="PROSITE" id="PS50931"/>
    </source>
</evidence>
<dbReference type="CDD" id="cd08422">
    <property type="entry name" value="PBP2_CrgA_like"/>
    <property type="match status" value="1"/>
</dbReference>
<dbReference type="Pfam" id="PF00126">
    <property type="entry name" value="HTH_1"/>
    <property type="match status" value="1"/>
</dbReference>
<dbReference type="InterPro" id="IPR036388">
    <property type="entry name" value="WH-like_DNA-bd_sf"/>
</dbReference>
<keyword evidence="4" id="KW-0804">Transcription</keyword>
<dbReference type="Proteomes" id="UP001589773">
    <property type="component" value="Unassembled WGS sequence"/>
</dbReference>
<comment type="caution">
    <text evidence="7">The sequence shown here is derived from an EMBL/GenBank/DDBJ whole genome shotgun (WGS) entry which is preliminary data.</text>
</comment>
<dbReference type="SUPFAM" id="SSF53850">
    <property type="entry name" value="Periplasmic binding protein-like II"/>
    <property type="match status" value="1"/>
</dbReference>